<feature type="signal peptide" evidence="1">
    <location>
        <begin position="1"/>
        <end position="18"/>
    </location>
</feature>
<accession>A0A812QQC1</accession>
<name>A0A812QQC1_9DINO</name>
<dbReference type="Proteomes" id="UP000604046">
    <property type="component" value="Unassembled WGS sequence"/>
</dbReference>
<protein>
    <submittedName>
        <fullName evidence="2">Uncharacterized protein</fullName>
    </submittedName>
</protein>
<dbReference type="AlphaFoldDB" id="A0A812QQC1"/>
<keyword evidence="1" id="KW-0732">Signal</keyword>
<sequence length="207" mass="22188">MAFLRALVVAVSTPLLEAIVWDREGTIARNGGTHSVFAGLDFNALPECTDKLVPGGVAMCETLSLKDCEGYTEADDTGKAFAQCKKSGKNCLAVGPACKGSKAPKKKHWIRGPDGAYCNNVCKDNGFKKCNKQEMAKITTMDLIKAKMKEAGYTCKSVGGHRSYSGSPFSTNRAGDDCYYYSPGTAASSINCDHNSYGHHAPLCYCD</sequence>
<keyword evidence="3" id="KW-1185">Reference proteome</keyword>
<evidence type="ECO:0000313" key="2">
    <source>
        <dbReference type="EMBL" id="CAE7398520.1"/>
    </source>
</evidence>
<evidence type="ECO:0000256" key="1">
    <source>
        <dbReference type="SAM" id="SignalP"/>
    </source>
</evidence>
<proteinExistence type="predicted"/>
<dbReference type="OrthoDB" id="406001at2759"/>
<comment type="caution">
    <text evidence="2">The sequence shown here is derived from an EMBL/GenBank/DDBJ whole genome shotgun (WGS) entry which is preliminary data.</text>
</comment>
<dbReference type="EMBL" id="CAJNDS010002260">
    <property type="protein sequence ID" value="CAE7398520.1"/>
    <property type="molecule type" value="Genomic_DNA"/>
</dbReference>
<reference evidence="2" key="1">
    <citation type="submission" date="2021-02" db="EMBL/GenBank/DDBJ databases">
        <authorList>
            <person name="Dougan E. K."/>
            <person name="Rhodes N."/>
            <person name="Thang M."/>
            <person name="Chan C."/>
        </authorList>
    </citation>
    <scope>NUCLEOTIDE SEQUENCE</scope>
</reference>
<feature type="chain" id="PRO_5032890723" evidence="1">
    <location>
        <begin position="19"/>
        <end position="207"/>
    </location>
</feature>
<gene>
    <name evidence="2" type="ORF">SNAT2548_LOCUS21698</name>
</gene>
<organism evidence="2 3">
    <name type="scientific">Symbiodinium natans</name>
    <dbReference type="NCBI Taxonomy" id="878477"/>
    <lineage>
        <taxon>Eukaryota</taxon>
        <taxon>Sar</taxon>
        <taxon>Alveolata</taxon>
        <taxon>Dinophyceae</taxon>
        <taxon>Suessiales</taxon>
        <taxon>Symbiodiniaceae</taxon>
        <taxon>Symbiodinium</taxon>
    </lineage>
</organism>
<evidence type="ECO:0000313" key="3">
    <source>
        <dbReference type="Proteomes" id="UP000604046"/>
    </source>
</evidence>